<evidence type="ECO:0000256" key="1">
    <source>
        <dbReference type="ARBA" id="ARBA00023125"/>
    </source>
</evidence>
<evidence type="ECO:0000313" key="3">
    <source>
        <dbReference type="EMBL" id="BFM42496.1"/>
    </source>
</evidence>
<dbReference type="AlphaFoldDB" id="A0AAT9GZ34"/>
<name>A0AAT9GZ34_9FLAO</name>
<dbReference type="Gene3D" id="1.10.260.40">
    <property type="entry name" value="lambda repressor-like DNA-binding domains"/>
    <property type="match status" value="1"/>
</dbReference>
<dbReference type="GO" id="GO:0003677">
    <property type="term" value="F:DNA binding"/>
    <property type="evidence" value="ECO:0007669"/>
    <property type="project" value="UniProtKB-KW"/>
</dbReference>
<protein>
    <recommendedName>
        <fullName evidence="2">HTH cro/C1-type domain-containing protein</fullName>
    </recommendedName>
</protein>
<evidence type="ECO:0000259" key="2">
    <source>
        <dbReference type="PROSITE" id="PS50943"/>
    </source>
</evidence>
<dbReference type="RefSeq" id="WP_369617643.1">
    <property type="nucleotide sequence ID" value="NZ_AP031573.1"/>
</dbReference>
<gene>
    <name evidence="3" type="ORF">CFS9_11370</name>
</gene>
<sequence length="124" mass="14583">MREKVVMMNKIIGEKLKMLRKAKNMSQEEVADSLRISPSAYARMERGESTSWAAHFNRICEVFEITPEELVREEIGVKTYESLMNLDQLIDYSVLSVYRKIIRKYELEIEDLKSIIKHLNKGQE</sequence>
<proteinExistence type="predicted"/>
<reference evidence="3" key="1">
    <citation type="submission" date="2024-05" db="EMBL/GenBank/DDBJ databases">
        <title>Whole-Genome Sequence of CFS9, a Potential Fish Probiotic Isolated from the Body Surface of Silurus asotus.</title>
        <authorList>
            <person name="Kojima M."/>
            <person name="Tobioka K."/>
            <person name="Yokota K."/>
            <person name="Nakatani H."/>
            <person name="Hori K."/>
            <person name="Tamaru Y."/>
            <person name="Okazaki F."/>
        </authorList>
    </citation>
    <scope>NUCLEOTIDE SEQUENCE</scope>
    <source>
        <strain evidence="3">CFS9</strain>
    </source>
</reference>
<dbReference type="CDD" id="cd00093">
    <property type="entry name" value="HTH_XRE"/>
    <property type="match status" value="1"/>
</dbReference>
<organism evidence="3">
    <name type="scientific">Flavobacterium sp. CFS9</name>
    <dbReference type="NCBI Taxonomy" id="3143118"/>
    <lineage>
        <taxon>Bacteria</taxon>
        <taxon>Pseudomonadati</taxon>
        <taxon>Bacteroidota</taxon>
        <taxon>Flavobacteriia</taxon>
        <taxon>Flavobacteriales</taxon>
        <taxon>Flavobacteriaceae</taxon>
        <taxon>Flavobacterium</taxon>
    </lineage>
</organism>
<dbReference type="Pfam" id="PF01381">
    <property type="entry name" value="HTH_3"/>
    <property type="match status" value="1"/>
</dbReference>
<keyword evidence="1" id="KW-0238">DNA-binding</keyword>
<feature type="domain" description="HTH cro/C1-type" evidence="2">
    <location>
        <begin position="16"/>
        <end position="70"/>
    </location>
</feature>
<dbReference type="PANTHER" id="PTHR46558:SF4">
    <property type="entry name" value="DNA-BIDING PHAGE PROTEIN"/>
    <property type="match status" value="1"/>
</dbReference>
<accession>A0AAT9GZ34</accession>
<dbReference type="EMBL" id="AP031573">
    <property type="protein sequence ID" value="BFM42496.1"/>
    <property type="molecule type" value="Genomic_DNA"/>
</dbReference>
<dbReference type="PANTHER" id="PTHR46558">
    <property type="entry name" value="TRACRIPTIONAL REGULATORY PROTEIN-RELATED-RELATED"/>
    <property type="match status" value="1"/>
</dbReference>
<dbReference type="PROSITE" id="PS50943">
    <property type="entry name" value="HTH_CROC1"/>
    <property type="match status" value="1"/>
</dbReference>
<dbReference type="InterPro" id="IPR010982">
    <property type="entry name" value="Lambda_DNA-bd_dom_sf"/>
</dbReference>
<dbReference type="InterPro" id="IPR001387">
    <property type="entry name" value="Cro/C1-type_HTH"/>
</dbReference>
<dbReference type="SUPFAM" id="SSF47413">
    <property type="entry name" value="lambda repressor-like DNA-binding domains"/>
    <property type="match status" value="1"/>
</dbReference>
<dbReference type="SMART" id="SM00530">
    <property type="entry name" value="HTH_XRE"/>
    <property type="match status" value="1"/>
</dbReference>